<dbReference type="GO" id="GO:0004497">
    <property type="term" value="F:monooxygenase activity"/>
    <property type="evidence" value="ECO:0007669"/>
    <property type="project" value="UniProtKB-KW"/>
</dbReference>
<dbReference type="PANTHER" id="PTHR46696">
    <property type="entry name" value="P450, PUTATIVE (EUROFUNG)-RELATED"/>
    <property type="match status" value="1"/>
</dbReference>
<keyword evidence="3" id="KW-0479">Metal-binding</keyword>
<dbReference type="GO" id="GO:0020037">
    <property type="term" value="F:heme binding"/>
    <property type="evidence" value="ECO:0007669"/>
    <property type="project" value="InterPro"/>
</dbReference>
<accession>A0A0M7AFY0</accession>
<evidence type="ECO:0000313" key="5">
    <source>
        <dbReference type="EMBL" id="CTQ73988.1"/>
    </source>
</evidence>
<dbReference type="Proteomes" id="UP000049983">
    <property type="component" value="Unassembled WGS sequence"/>
</dbReference>
<keyword evidence="3" id="KW-0408">Iron</keyword>
<gene>
    <name evidence="5" type="primary">bioI_1</name>
    <name evidence="5" type="ORF">LA5096_03873</name>
</gene>
<name>A0A0M7AFY0_9HYPH</name>
<dbReference type="RefSeq" id="WP_055112005.1">
    <property type="nucleotide sequence ID" value="NZ_CXWA01000005.1"/>
</dbReference>
<comment type="cofactor">
    <cofactor evidence="1">
        <name>heme</name>
        <dbReference type="ChEBI" id="CHEBI:30413"/>
    </cofactor>
</comment>
<evidence type="ECO:0000313" key="6">
    <source>
        <dbReference type="Proteomes" id="UP000049983"/>
    </source>
</evidence>
<dbReference type="EC" id="1.14.15.12" evidence="5"/>
<organism evidence="5 6">
    <name type="scientific">Roseibium album</name>
    <dbReference type="NCBI Taxonomy" id="311410"/>
    <lineage>
        <taxon>Bacteria</taxon>
        <taxon>Pseudomonadati</taxon>
        <taxon>Pseudomonadota</taxon>
        <taxon>Alphaproteobacteria</taxon>
        <taxon>Hyphomicrobiales</taxon>
        <taxon>Stappiaceae</taxon>
        <taxon>Roseibium</taxon>
    </lineage>
</organism>
<evidence type="ECO:0000256" key="4">
    <source>
        <dbReference type="SAM" id="MobiDB-lite"/>
    </source>
</evidence>
<dbReference type="InterPro" id="IPR002397">
    <property type="entry name" value="Cyt_P450_B"/>
</dbReference>
<dbReference type="SUPFAM" id="SSF48264">
    <property type="entry name" value="Cytochrome P450"/>
    <property type="match status" value="1"/>
</dbReference>
<dbReference type="OrthoDB" id="9801155at2"/>
<dbReference type="PRINTS" id="PR00359">
    <property type="entry name" value="BP450"/>
</dbReference>
<dbReference type="GO" id="GO:0005506">
    <property type="term" value="F:iron ion binding"/>
    <property type="evidence" value="ECO:0007669"/>
    <property type="project" value="InterPro"/>
</dbReference>
<dbReference type="PROSITE" id="PS00086">
    <property type="entry name" value="CYTOCHROME_P450"/>
    <property type="match status" value="1"/>
</dbReference>
<dbReference type="EMBL" id="CXWC01000011">
    <property type="protein sequence ID" value="CTQ73988.1"/>
    <property type="molecule type" value="Genomic_DNA"/>
</dbReference>
<sequence>MSEVHVENSPSPDAGDDKGAGASTAPCFDIDWWTMLTDPEFLKNPYPELKRIRELAPVQFDPQSGIYFVLGHKEFGLMAKTSSMGRDTTYWRNGWSSPENRQNDPETYELFVDFQPQMINANQPDHRRMRGVFDKAFRPRDMMRYLPMIKDECRKLLDGLPESEAFEYMDLFGNPLPNRISLKLFDIPEEMEAQIGKWISDLSWLGNIVMTPEQKRNVKKSNQEFKQFVKEHLEGLRKNPGDGFVGMALAAADDGTMDEEETLNNVVMLIAGSKTSLTLLGNGLLTLLKHPDQMEKLRADRSLMPRAIEEMLRYESGSSIIPRAGVEDFQCGDVCIPAGALAIGLVGAINRDPARFDDPDTFNITRKPNHHSAFGGGPHICIGKALARMTTEVAFNALMDRYSRIELAGDATWWTDRSDQRGLSSLPLKLTPA</sequence>
<evidence type="ECO:0000256" key="2">
    <source>
        <dbReference type="ARBA" id="ARBA00010617"/>
    </source>
</evidence>
<proteinExistence type="inferred from homology"/>
<dbReference type="InterPro" id="IPR036396">
    <property type="entry name" value="Cyt_P450_sf"/>
</dbReference>
<evidence type="ECO:0000256" key="1">
    <source>
        <dbReference type="ARBA" id="ARBA00001971"/>
    </source>
</evidence>
<dbReference type="GeneID" id="97671201"/>
<keyword evidence="3 5" id="KW-0560">Oxidoreductase</keyword>
<reference evidence="6" key="1">
    <citation type="submission" date="2015-07" db="EMBL/GenBank/DDBJ databases">
        <authorList>
            <person name="Rodrigo-Torres Lidia"/>
            <person name="Arahal R.David."/>
        </authorList>
    </citation>
    <scope>NUCLEOTIDE SEQUENCE [LARGE SCALE GENOMIC DNA]</scope>
    <source>
        <strain evidence="6">CECT 5096</strain>
    </source>
</reference>
<dbReference type="STRING" id="311410.LA5095_00733"/>
<feature type="region of interest" description="Disordered" evidence="4">
    <location>
        <begin position="1"/>
        <end position="21"/>
    </location>
</feature>
<protein>
    <submittedName>
        <fullName evidence="5">Biotin biosynthesis cytochrome P450</fullName>
        <ecNumber evidence="5">1.14.15.12</ecNumber>
    </submittedName>
</protein>
<dbReference type="InterPro" id="IPR017972">
    <property type="entry name" value="Cyt_P450_CS"/>
</dbReference>
<dbReference type="Gene3D" id="1.10.630.10">
    <property type="entry name" value="Cytochrome P450"/>
    <property type="match status" value="1"/>
</dbReference>
<dbReference type="PANTHER" id="PTHR46696:SF1">
    <property type="entry name" value="CYTOCHROME P450 YJIB-RELATED"/>
    <property type="match status" value="1"/>
</dbReference>
<dbReference type="AlphaFoldDB" id="A0A0M7AFY0"/>
<keyword evidence="6" id="KW-1185">Reference proteome</keyword>
<dbReference type="Pfam" id="PF00067">
    <property type="entry name" value="p450"/>
    <property type="match status" value="1"/>
</dbReference>
<keyword evidence="3" id="KW-0503">Monooxygenase</keyword>
<evidence type="ECO:0000256" key="3">
    <source>
        <dbReference type="RuleBase" id="RU000461"/>
    </source>
</evidence>
<comment type="similarity">
    <text evidence="2 3">Belongs to the cytochrome P450 family.</text>
</comment>
<keyword evidence="3" id="KW-0349">Heme</keyword>
<dbReference type="GO" id="GO:0016705">
    <property type="term" value="F:oxidoreductase activity, acting on paired donors, with incorporation or reduction of molecular oxygen"/>
    <property type="evidence" value="ECO:0007669"/>
    <property type="project" value="InterPro"/>
</dbReference>
<dbReference type="InterPro" id="IPR001128">
    <property type="entry name" value="Cyt_P450"/>
</dbReference>